<evidence type="ECO:0000256" key="1">
    <source>
        <dbReference type="SAM" id="MobiDB-lite"/>
    </source>
</evidence>
<accession>A0AAD9W871</accession>
<organism evidence="2 3">
    <name type="scientific">Phomopsis amygdali</name>
    <name type="common">Fusicoccum amygdali</name>
    <dbReference type="NCBI Taxonomy" id="1214568"/>
    <lineage>
        <taxon>Eukaryota</taxon>
        <taxon>Fungi</taxon>
        <taxon>Dikarya</taxon>
        <taxon>Ascomycota</taxon>
        <taxon>Pezizomycotina</taxon>
        <taxon>Sordariomycetes</taxon>
        <taxon>Sordariomycetidae</taxon>
        <taxon>Diaporthales</taxon>
        <taxon>Diaporthaceae</taxon>
        <taxon>Diaporthe</taxon>
    </lineage>
</organism>
<dbReference type="EMBL" id="JAUJFL010000002">
    <property type="protein sequence ID" value="KAK2610556.1"/>
    <property type="molecule type" value="Genomic_DNA"/>
</dbReference>
<dbReference type="Proteomes" id="UP001265746">
    <property type="component" value="Unassembled WGS sequence"/>
</dbReference>
<evidence type="ECO:0000313" key="3">
    <source>
        <dbReference type="Proteomes" id="UP001265746"/>
    </source>
</evidence>
<feature type="compositionally biased region" description="Basic and acidic residues" evidence="1">
    <location>
        <begin position="96"/>
        <end position="108"/>
    </location>
</feature>
<sequence length="146" mass="16461">MGTKNLRLSVSQPYRPIGDRLDKGRGLSCVLQNLTWDAPRLSTQPWPSCHLQLSRPDRNLSMARWLNRLKNVAEKNPAHCLTLERLQACDRVIPPRVERSLSNDDGRSSEPSPRAIEAVLRDPTAAASGQRMIPRDYKTSSFQIMG</sequence>
<evidence type="ECO:0000313" key="2">
    <source>
        <dbReference type="EMBL" id="KAK2610556.1"/>
    </source>
</evidence>
<dbReference type="AlphaFoldDB" id="A0AAD9W871"/>
<feature type="region of interest" description="Disordered" evidence="1">
    <location>
        <begin position="96"/>
        <end position="116"/>
    </location>
</feature>
<gene>
    <name evidence="2" type="ORF">N8I77_003975</name>
</gene>
<comment type="caution">
    <text evidence="2">The sequence shown here is derived from an EMBL/GenBank/DDBJ whole genome shotgun (WGS) entry which is preliminary data.</text>
</comment>
<protein>
    <submittedName>
        <fullName evidence="2">Uncharacterized protein</fullName>
    </submittedName>
</protein>
<keyword evidence="3" id="KW-1185">Reference proteome</keyword>
<proteinExistence type="predicted"/>
<reference evidence="2" key="1">
    <citation type="submission" date="2023-06" db="EMBL/GenBank/DDBJ databases">
        <authorList>
            <person name="Noh H."/>
        </authorList>
    </citation>
    <scope>NUCLEOTIDE SEQUENCE</scope>
    <source>
        <strain evidence="2">DUCC20226</strain>
    </source>
</reference>
<name>A0AAD9W871_PHOAM</name>